<reference evidence="1 2" key="1">
    <citation type="submission" date="2015-04" db="EMBL/GenBank/DDBJ databases">
        <authorList>
            <person name="Syromyatnikov M.Y."/>
            <person name="Popov V.N."/>
        </authorList>
    </citation>
    <scope>NUCLEOTIDE SEQUENCE [LARGE SCALE GENOMIC DNA]</scope>
</reference>
<gene>
    <name evidence="1" type="ORF">CLUMA_CG016806</name>
</gene>
<dbReference type="AlphaFoldDB" id="A0A1J1ISB6"/>
<dbReference type="EMBL" id="CVRI01000059">
    <property type="protein sequence ID" value="CRL03133.1"/>
    <property type="molecule type" value="Genomic_DNA"/>
</dbReference>
<sequence>MGKLYRVGKENKRSSGGVNRIRPLKIYLLQSITCLQPKLDLCLIALICVLYPLPFADKNRRKKNKNVWGKFADEGKE</sequence>
<organism evidence="1 2">
    <name type="scientific">Clunio marinus</name>
    <dbReference type="NCBI Taxonomy" id="568069"/>
    <lineage>
        <taxon>Eukaryota</taxon>
        <taxon>Metazoa</taxon>
        <taxon>Ecdysozoa</taxon>
        <taxon>Arthropoda</taxon>
        <taxon>Hexapoda</taxon>
        <taxon>Insecta</taxon>
        <taxon>Pterygota</taxon>
        <taxon>Neoptera</taxon>
        <taxon>Endopterygota</taxon>
        <taxon>Diptera</taxon>
        <taxon>Nematocera</taxon>
        <taxon>Chironomoidea</taxon>
        <taxon>Chironomidae</taxon>
        <taxon>Clunio</taxon>
    </lineage>
</organism>
<evidence type="ECO:0000313" key="1">
    <source>
        <dbReference type="EMBL" id="CRL03133.1"/>
    </source>
</evidence>
<proteinExistence type="predicted"/>
<evidence type="ECO:0000313" key="2">
    <source>
        <dbReference type="Proteomes" id="UP000183832"/>
    </source>
</evidence>
<protein>
    <submittedName>
        <fullName evidence="1">CLUMA_CG016806, isoform A</fullName>
    </submittedName>
</protein>
<keyword evidence="2" id="KW-1185">Reference proteome</keyword>
<dbReference type="Proteomes" id="UP000183832">
    <property type="component" value="Unassembled WGS sequence"/>
</dbReference>
<accession>A0A1J1ISB6</accession>
<name>A0A1J1ISB6_9DIPT</name>